<organism evidence="4 5">
    <name type="scientific">Candidatus Yanofskybacteria bacterium CG10_big_fil_rev_8_21_14_0_10_46_23</name>
    <dbReference type="NCBI Taxonomy" id="1975098"/>
    <lineage>
        <taxon>Bacteria</taxon>
        <taxon>Candidatus Yanofskyibacteriota</taxon>
    </lineage>
</organism>
<evidence type="ECO:0000259" key="3">
    <source>
        <dbReference type="SMART" id="SM01086"/>
    </source>
</evidence>
<dbReference type="SUPFAM" id="SSF52540">
    <property type="entry name" value="P-loop containing nucleoside triphosphate hydrolases"/>
    <property type="match status" value="1"/>
</dbReference>
<dbReference type="InterPro" id="IPR003959">
    <property type="entry name" value="ATPase_AAA_core"/>
</dbReference>
<name>A0A2H0R4W5_9BACT</name>
<dbReference type="AlphaFoldDB" id="A0A2H0R4W5"/>
<feature type="non-terminal residue" evidence="4">
    <location>
        <position position="1"/>
    </location>
</feature>
<accession>A0A2H0R4W5</accession>
<sequence>SIILLDEIEKAHPDIFNILLQVLDDGRLTDGQGRSIDFTNTIIIATSNIGFEIIQHELDQPEKKQLSYESLREKLMEEVKKHFRPEFLNRLDELIVFRALSQEQIKSIVKIQLADLQKRLNNSGLDLTITAAAIEQVAKDGYDPHFGARELRRIIQQSIENKISELILSGGEMRGKIVNVDYQDGKFIVSLGEGNKKKIIA</sequence>
<dbReference type="GO" id="GO:0034605">
    <property type="term" value="P:cellular response to heat"/>
    <property type="evidence" value="ECO:0007669"/>
    <property type="project" value="TreeGrafter"/>
</dbReference>
<dbReference type="PANTHER" id="PTHR11638">
    <property type="entry name" value="ATP-DEPENDENT CLP PROTEASE"/>
    <property type="match status" value="1"/>
</dbReference>
<evidence type="ECO:0000256" key="1">
    <source>
        <dbReference type="ARBA" id="ARBA00022741"/>
    </source>
</evidence>
<dbReference type="Pfam" id="PF10431">
    <property type="entry name" value="ClpB_D2-small"/>
    <property type="match status" value="1"/>
</dbReference>
<dbReference type="InterPro" id="IPR050130">
    <property type="entry name" value="ClpA_ClpB"/>
</dbReference>
<dbReference type="Proteomes" id="UP000230232">
    <property type="component" value="Unassembled WGS sequence"/>
</dbReference>
<dbReference type="Gene3D" id="3.40.50.300">
    <property type="entry name" value="P-loop containing nucleotide triphosphate hydrolases"/>
    <property type="match status" value="1"/>
</dbReference>
<comment type="caution">
    <text evidence="4">The sequence shown here is derived from an EMBL/GenBank/DDBJ whole genome shotgun (WGS) entry which is preliminary data.</text>
</comment>
<evidence type="ECO:0000313" key="5">
    <source>
        <dbReference type="Proteomes" id="UP000230232"/>
    </source>
</evidence>
<dbReference type="EMBL" id="PCXO01000005">
    <property type="protein sequence ID" value="PIR41520.1"/>
    <property type="molecule type" value="Genomic_DNA"/>
</dbReference>
<evidence type="ECO:0000313" key="4">
    <source>
        <dbReference type="EMBL" id="PIR41520.1"/>
    </source>
</evidence>
<dbReference type="Pfam" id="PF07724">
    <property type="entry name" value="AAA_2"/>
    <property type="match status" value="1"/>
</dbReference>
<dbReference type="PANTHER" id="PTHR11638:SF145">
    <property type="entry name" value="CLPA_B PROTEASE ATP BINDING SUBUNIT-RELATED"/>
    <property type="match status" value="1"/>
</dbReference>
<gene>
    <name evidence="4" type="ORF">COV31_01455</name>
</gene>
<reference evidence="4 5" key="1">
    <citation type="submission" date="2017-09" db="EMBL/GenBank/DDBJ databases">
        <title>Depth-based differentiation of microbial function through sediment-hosted aquifers and enrichment of novel symbionts in the deep terrestrial subsurface.</title>
        <authorList>
            <person name="Probst A.J."/>
            <person name="Ladd B."/>
            <person name="Jarett J.K."/>
            <person name="Geller-Mcgrath D.E."/>
            <person name="Sieber C.M."/>
            <person name="Emerson J.B."/>
            <person name="Anantharaman K."/>
            <person name="Thomas B.C."/>
            <person name="Malmstrom R."/>
            <person name="Stieglmeier M."/>
            <person name="Klingl A."/>
            <person name="Woyke T."/>
            <person name="Ryan C.M."/>
            <person name="Banfield J.F."/>
        </authorList>
    </citation>
    <scope>NUCLEOTIDE SEQUENCE [LARGE SCALE GENOMIC DNA]</scope>
    <source>
        <strain evidence="4">CG10_big_fil_rev_8_21_14_0_10_46_23</strain>
    </source>
</reference>
<dbReference type="GO" id="GO:0005737">
    <property type="term" value="C:cytoplasm"/>
    <property type="evidence" value="ECO:0007669"/>
    <property type="project" value="TreeGrafter"/>
</dbReference>
<proteinExistence type="predicted"/>
<dbReference type="InterPro" id="IPR019489">
    <property type="entry name" value="Clp_ATPase_C"/>
</dbReference>
<feature type="domain" description="Clp ATPase C-terminal" evidence="3">
    <location>
        <begin position="100"/>
        <end position="189"/>
    </location>
</feature>
<keyword evidence="1" id="KW-0547">Nucleotide-binding</keyword>
<protein>
    <submittedName>
        <fullName evidence="4">Type VI secretion system ATPase TssH</fullName>
    </submittedName>
</protein>
<keyword evidence="2" id="KW-0067">ATP-binding</keyword>
<evidence type="ECO:0000256" key="2">
    <source>
        <dbReference type="ARBA" id="ARBA00022840"/>
    </source>
</evidence>
<dbReference type="InterPro" id="IPR001270">
    <property type="entry name" value="ClpA/B"/>
</dbReference>
<dbReference type="GO" id="GO:0005524">
    <property type="term" value="F:ATP binding"/>
    <property type="evidence" value="ECO:0007669"/>
    <property type="project" value="UniProtKB-KW"/>
</dbReference>
<dbReference type="Gene3D" id="1.10.8.60">
    <property type="match status" value="1"/>
</dbReference>
<dbReference type="SMART" id="SM01086">
    <property type="entry name" value="ClpB_D2-small"/>
    <property type="match status" value="1"/>
</dbReference>
<dbReference type="InterPro" id="IPR027417">
    <property type="entry name" value="P-loop_NTPase"/>
</dbReference>
<dbReference type="PRINTS" id="PR00300">
    <property type="entry name" value="CLPPROTEASEA"/>
</dbReference>
<dbReference type="GO" id="GO:0016887">
    <property type="term" value="F:ATP hydrolysis activity"/>
    <property type="evidence" value="ECO:0007669"/>
    <property type="project" value="InterPro"/>
</dbReference>